<dbReference type="InterPro" id="IPR002347">
    <property type="entry name" value="SDR_fam"/>
</dbReference>
<dbReference type="Proteomes" id="UP000070250">
    <property type="component" value="Chromosome"/>
</dbReference>
<comment type="similarity">
    <text evidence="1 3">Belongs to the short-chain dehydrogenases/reductases (SDR) family.</text>
</comment>
<accession>A0A127FB14</accession>
<evidence type="ECO:0000256" key="1">
    <source>
        <dbReference type="ARBA" id="ARBA00006484"/>
    </source>
</evidence>
<gene>
    <name evidence="4" type="ORF">ACG33_06435</name>
</gene>
<keyword evidence="5" id="KW-1185">Reference proteome</keyword>
<dbReference type="PANTHER" id="PTHR43658">
    <property type="entry name" value="SHORT-CHAIN DEHYDROGENASE/REDUCTASE"/>
    <property type="match status" value="1"/>
</dbReference>
<proteinExistence type="inferred from homology"/>
<dbReference type="KEGG" id="sdf:ACG33_06435"/>
<dbReference type="InterPro" id="IPR020904">
    <property type="entry name" value="Sc_DH/Rdtase_CS"/>
</dbReference>
<dbReference type="EMBL" id="CP011971">
    <property type="protein sequence ID" value="AMN46739.1"/>
    <property type="molecule type" value="Genomic_DNA"/>
</dbReference>
<keyword evidence="2" id="KW-0560">Oxidoreductase</keyword>
<dbReference type="FunFam" id="3.40.50.720:FF:000215">
    <property type="entry name" value="3-hydroxyacyl-CoA dehydrogenase type-2"/>
    <property type="match status" value="1"/>
</dbReference>
<dbReference type="PANTHER" id="PTHR43658:SF8">
    <property type="entry name" value="17-BETA-HYDROXYSTEROID DEHYDROGENASE 14-RELATED"/>
    <property type="match status" value="1"/>
</dbReference>
<dbReference type="PROSITE" id="PS00061">
    <property type="entry name" value="ADH_SHORT"/>
    <property type="match status" value="1"/>
</dbReference>
<dbReference type="Pfam" id="PF00106">
    <property type="entry name" value="adh_short"/>
    <property type="match status" value="1"/>
</dbReference>
<dbReference type="InterPro" id="IPR036291">
    <property type="entry name" value="NAD(P)-bd_dom_sf"/>
</dbReference>
<sequence>MKLEEARAVITGGASGLGHAVAQHLVAAGAKVTLIDVNEAAGQAAAQSLGANAFFQSGDVTNETTIDACIAKAHAEMGGLNLAVNCAGVAWPRRLINKEGPIPGDFFRKVVEINLVGTLLVSKAAAAFMQKNTPNEEGERGLIVMTASVAAFDGQIGQVAYSASKSGVAGMTLPMARDLASSGIRVMSIAPGIFRTPMMASLPQEAQDSLAKQVPFPPRLGRPDEYAALVGHICMNTMLNGECIRLDGAIRMAPR</sequence>
<evidence type="ECO:0000256" key="2">
    <source>
        <dbReference type="ARBA" id="ARBA00023002"/>
    </source>
</evidence>
<organism evidence="4 5">
    <name type="scientific">Steroidobacter denitrificans</name>
    <dbReference type="NCBI Taxonomy" id="465721"/>
    <lineage>
        <taxon>Bacteria</taxon>
        <taxon>Pseudomonadati</taxon>
        <taxon>Pseudomonadota</taxon>
        <taxon>Gammaproteobacteria</taxon>
        <taxon>Steroidobacterales</taxon>
        <taxon>Steroidobacteraceae</taxon>
        <taxon>Steroidobacter</taxon>
    </lineage>
</organism>
<dbReference type="STRING" id="465721.ACG33_06435"/>
<name>A0A127FB14_STEDE</name>
<dbReference type="Gene3D" id="3.40.50.720">
    <property type="entry name" value="NAD(P)-binding Rossmann-like Domain"/>
    <property type="match status" value="1"/>
</dbReference>
<dbReference type="PRINTS" id="PR00080">
    <property type="entry name" value="SDRFAMILY"/>
</dbReference>
<dbReference type="GO" id="GO:0016491">
    <property type="term" value="F:oxidoreductase activity"/>
    <property type="evidence" value="ECO:0007669"/>
    <property type="project" value="UniProtKB-KW"/>
</dbReference>
<evidence type="ECO:0000313" key="5">
    <source>
        <dbReference type="Proteomes" id="UP000070250"/>
    </source>
</evidence>
<dbReference type="AlphaFoldDB" id="A0A127FB14"/>
<evidence type="ECO:0000256" key="3">
    <source>
        <dbReference type="RuleBase" id="RU000363"/>
    </source>
</evidence>
<dbReference type="SUPFAM" id="SSF51735">
    <property type="entry name" value="NAD(P)-binding Rossmann-fold domains"/>
    <property type="match status" value="1"/>
</dbReference>
<dbReference type="OrthoDB" id="9794138at2"/>
<dbReference type="PATRIC" id="fig|465721.4.peg.1371"/>
<reference evidence="4 5" key="1">
    <citation type="submission" date="2015-06" db="EMBL/GenBank/DDBJ databases">
        <title>A Comprehensive Approach to Explore the Metabolic and Phylogenetic Diversity of Bacterial Steroid Degradation in the Environment: Testosterone as an Example.</title>
        <authorList>
            <person name="Yang F.-C."/>
            <person name="Chen Y.-L."/>
            <person name="Yu C.-P."/>
            <person name="Tang S.-L."/>
            <person name="Wang P.-H."/>
            <person name="Ismail W."/>
            <person name="Wang C.-H."/>
            <person name="Yang C.-Y."/>
            <person name="Chiang Y.-R."/>
        </authorList>
    </citation>
    <scope>NUCLEOTIDE SEQUENCE [LARGE SCALE GENOMIC DNA]</scope>
    <source>
        <strain evidence="4 5">DSM 18526</strain>
    </source>
</reference>
<dbReference type="PRINTS" id="PR00081">
    <property type="entry name" value="GDHRDH"/>
</dbReference>
<protein>
    <submittedName>
        <fullName evidence="4">3-hydroxy-2-methylbutyryl-CoA dehydrogenase</fullName>
    </submittedName>
</protein>
<evidence type="ECO:0000313" key="4">
    <source>
        <dbReference type="EMBL" id="AMN46739.1"/>
    </source>
</evidence>
<dbReference type="RefSeq" id="WP_066919693.1">
    <property type="nucleotide sequence ID" value="NZ_CP011971.1"/>
</dbReference>